<keyword evidence="3" id="KW-1185">Reference proteome</keyword>
<evidence type="ECO:0000313" key="3">
    <source>
        <dbReference type="Proteomes" id="UP000554482"/>
    </source>
</evidence>
<evidence type="ECO:0000313" key="2">
    <source>
        <dbReference type="EMBL" id="KAF5177109.1"/>
    </source>
</evidence>
<feature type="region of interest" description="Disordered" evidence="1">
    <location>
        <begin position="474"/>
        <end position="506"/>
    </location>
</feature>
<reference evidence="2 3" key="1">
    <citation type="submission" date="2020-06" db="EMBL/GenBank/DDBJ databases">
        <title>Transcriptomic and genomic resources for Thalictrum thalictroides and T. hernandezii: Facilitating candidate gene discovery in an emerging model plant lineage.</title>
        <authorList>
            <person name="Arias T."/>
            <person name="Riano-Pachon D.M."/>
            <person name="Di Stilio V.S."/>
        </authorList>
    </citation>
    <scope>NUCLEOTIDE SEQUENCE [LARGE SCALE GENOMIC DNA]</scope>
    <source>
        <strain evidence="3">cv. WT478/WT964</strain>
        <tissue evidence="2">Leaves</tissue>
    </source>
</reference>
<dbReference type="AlphaFoldDB" id="A0A7J6UX17"/>
<organism evidence="2 3">
    <name type="scientific">Thalictrum thalictroides</name>
    <name type="common">Rue-anemone</name>
    <name type="synonym">Anemone thalictroides</name>
    <dbReference type="NCBI Taxonomy" id="46969"/>
    <lineage>
        <taxon>Eukaryota</taxon>
        <taxon>Viridiplantae</taxon>
        <taxon>Streptophyta</taxon>
        <taxon>Embryophyta</taxon>
        <taxon>Tracheophyta</taxon>
        <taxon>Spermatophyta</taxon>
        <taxon>Magnoliopsida</taxon>
        <taxon>Ranunculales</taxon>
        <taxon>Ranunculaceae</taxon>
        <taxon>Thalictroideae</taxon>
        <taxon>Thalictrum</taxon>
    </lineage>
</organism>
<evidence type="ECO:0000256" key="1">
    <source>
        <dbReference type="SAM" id="MobiDB-lite"/>
    </source>
</evidence>
<accession>A0A7J6UX17</accession>
<dbReference type="OrthoDB" id="1954848at2759"/>
<name>A0A7J6UX17_THATH</name>
<proteinExistence type="predicted"/>
<dbReference type="EMBL" id="JABWDY010041817">
    <property type="protein sequence ID" value="KAF5177109.1"/>
    <property type="molecule type" value="Genomic_DNA"/>
</dbReference>
<gene>
    <name evidence="2" type="ORF">FRX31_033304</name>
</gene>
<dbReference type="Proteomes" id="UP000554482">
    <property type="component" value="Unassembled WGS sequence"/>
</dbReference>
<comment type="caution">
    <text evidence="2">The sequence shown here is derived from an EMBL/GenBank/DDBJ whole genome shotgun (WGS) entry which is preliminary data.</text>
</comment>
<protein>
    <submittedName>
        <fullName evidence="2">Uncharacterized protein</fullName>
    </submittedName>
</protein>
<sequence length="637" mass="70850">MVNGRYYQGQRRISSSLIEEKSIEIECLREDNRGGYVLIKESSKRGVFRAELSLNGGKWLGKLLCQISVSLTSLGTSFRLPETMGSITGTLKENRGGRFLQLTIFRKGAQKKFSTICFPEGRGSKGWGAVGSDIRALLEGRTLGTEQSGGQPQELRATRSYKEMGTEMVVSHERKEESYVKKVTIKGLNDAMQKSWWSPAIFKLPRKNEALVIFETEEEEVSLINMPPLVNWEGSFSFSAWTAEAGSIALDAWKMLEKKISVSFVGIPYHLRTNARIPRVVLVQERGISSPVFIEVEGMEKLTGGSFSASQYQTLNQAGFGQRLVINPLVNVETEGSNQIAVPRPSPTQSRPPGFMQVIDNNMSGDVSTNRTRQMGVVPVEMSNPFALLAVQDNQSGSLMNTSEQGKEKEILFEDRGDFQADLGKDFEAQPDEDPIQPYRKRRVQKKTLKRAQVWPGLWPNKLWMASSQRARSLSRGARRSKSRSRIQNGRDIIIGEDNNNGASSSSASIQIMSRDKVITPSFSSNPAVDVVAESPVSETREVVMPSQGEIAESLFRCEEDMDSSNLIKWVVLPLAKKAGLTSSLGKEGLYRLFIEINGEQYNRQQGEQQKDLQAIETEFEPANPMGQGIDASDHVD</sequence>